<dbReference type="PaxDb" id="2903-EOD17623"/>
<sequence length="570" mass="60108">MQNSVLCGTFGCTLPNNHKGLHLIPAVNSVRQRQRPAEIYSVEPQAGAKSQVGASPAGSGNASRDKSPVSSRSGMPPPPIHEANGRKIITCVGCGVERSRSIPGSKPAVWLCGGDRCAGEGPIESSLPQPAQDPSGGGGAPAGSSGDRPQWQCVYCGRMLINAGAKSNHERWCKQQQERMALELASAPSTPPPEPDAPEDAESRWQCVYCGRALCNAGAKSNHERWCKQQQEKQALEEEAAEAAAARSSPLPEPDAPEEDAASRWQCVYCGRMLCNAGAKSNHERWCKQQQHQPAPEAGQPSEAAEAEAAVAPDESGRALWQCVYCGRVLTNAGAKSNHERWCRKVHLTEAEEAAPVAAHAPATPEPVLCQKRPDCEAGRSVAATSDEDIDRLSSPVCPIAEQEPVAREPRVLAERVAAGRQQYLVQAAGQGRSQAEWAAHASHVSWAAFVVEREEEVQPMQLTDSLGNKLCGTFGCILPNNHKGLHQAGAGGSTEVAVHDAAPPPFALPEVALSIQGGDESETGSDGGGEAGGRWGGSVLPAGAPLPRNGQTCGEDLVYARGSSLQRVP</sequence>
<dbReference type="GO" id="GO:0008270">
    <property type="term" value="F:zinc ion binding"/>
    <property type="evidence" value="ECO:0007669"/>
    <property type="project" value="UniProtKB-KW"/>
</dbReference>
<feature type="region of interest" description="Disordered" evidence="2">
    <location>
        <begin position="122"/>
        <end position="145"/>
    </location>
</feature>
<evidence type="ECO:0000313" key="4">
    <source>
        <dbReference type="EnsemblProtists" id="EOD17623"/>
    </source>
</evidence>
<dbReference type="AlphaFoldDB" id="A0A0D3J288"/>
<dbReference type="InterPro" id="IPR013087">
    <property type="entry name" value="Znf_C2H2_type"/>
</dbReference>
<evidence type="ECO:0000256" key="2">
    <source>
        <dbReference type="SAM" id="MobiDB-lite"/>
    </source>
</evidence>
<feature type="compositionally biased region" description="Gly residues" evidence="2">
    <location>
        <begin position="526"/>
        <end position="537"/>
    </location>
</feature>
<feature type="region of interest" description="Disordered" evidence="2">
    <location>
        <begin position="40"/>
        <end position="83"/>
    </location>
</feature>
<accession>A0A0D3J288</accession>
<feature type="compositionally biased region" description="Polar residues" evidence="2">
    <location>
        <begin position="58"/>
        <end position="73"/>
    </location>
</feature>
<feature type="region of interest" description="Disordered" evidence="2">
    <location>
        <begin position="286"/>
        <end position="311"/>
    </location>
</feature>
<keyword evidence="5" id="KW-1185">Reference proteome</keyword>
<feature type="domain" description="C2H2-type" evidence="3">
    <location>
        <begin position="321"/>
        <end position="352"/>
    </location>
</feature>
<evidence type="ECO:0000259" key="3">
    <source>
        <dbReference type="PROSITE" id="PS50157"/>
    </source>
</evidence>
<keyword evidence="1" id="KW-0862">Zinc</keyword>
<reference evidence="5" key="1">
    <citation type="journal article" date="2013" name="Nature">
        <title>Pan genome of the phytoplankton Emiliania underpins its global distribution.</title>
        <authorList>
            <person name="Read B.A."/>
            <person name="Kegel J."/>
            <person name="Klute M.J."/>
            <person name="Kuo A."/>
            <person name="Lefebvre S.C."/>
            <person name="Maumus F."/>
            <person name="Mayer C."/>
            <person name="Miller J."/>
            <person name="Monier A."/>
            <person name="Salamov A."/>
            <person name="Young J."/>
            <person name="Aguilar M."/>
            <person name="Claverie J.M."/>
            <person name="Frickenhaus S."/>
            <person name="Gonzalez K."/>
            <person name="Herman E.K."/>
            <person name="Lin Y.C."/>
            <person name="Napier J."/>
            <person name="Ogata H."/>
            <person name="Sarno A.F."/>
            <person name="Shmutz J."/>
            <person name="Schroeder D."/>
            <person name="de Vargas C."/>
            <person name="Verret F."/>
            <person name="von Dassow P."/>
            <person name="Valentin K."/>
            <person name="Van de Peer Y."/>
            <person name="Wheeler G."/>
            <person name="Dacks J.B."/>
            <person name="Delwiche C.F."/>
            <person name="Dyhrman S.T."/>
            <person name="Glockner G."/>
            <person name="John U."/>
            <person name="Richards T."/>
            <person name="Worden A.Z."/>
            <person name="Zhang X."/>
            <person name="Grigoriev I.V."/>
            <person name="Allen A.E."/>
            <person name="Bidle K."/>
            <person name="Borodovsky M."/>
            <person name="Bowler C."/>
            <person name="Brownlee C."/>
            <person name="Cock J.M."/>
            <person name="Elias M."/>
            <person name="Gladyshev V.N."/>
            <person name="Groth M."/>
            <person name="Guda C."/>
            <person name="Hadaegh A."/>
            <person name="Iglesias-Rodriguez M.D."/>
            <person name="Jenkins J."/>
            <person name="Jones B.M."/>
            <person name="Lawson T."/>
            <person name="Leese F."/>
            <person name="Lindquist E."/>
            <person name="Lobanov A."/>
            <person name="Lomsadze A."/>
            <person name="Malik S.B."/>
            <person name="Marsh M.E."/>
            <person name="Mackinder L."/>
            <person name="Mock T."/>
            <person name="Mueller-Roeber B."/>
            <person name="Pagarete A."/>
            <person name="Parker M."/>
            <person name="Probert I."/>
            <person name="Quesneville H."/>
            <person name="Raines C."/>
            <person name="Rensing S.A."/>
            <person name="Riano-Pachon D.M."/>
            <person name="Richier S."/>
            <person name="Rokitta S."/>
            <person name="Shiraiwa Y."/>
            <person name="Soanes D.M."/>
            <person name="van der Giezen M."/>
            <person name="Wahlund T.M."/>
            <person name="Williams B."/>
            <person name="Wilson W."/>
            <person name="Wolfe G."/>
            <person name="Wurch L.L."/>
        </authorList>
    </citation>
    <scope>NUCLEOTIDE SEQUENCE</scope>
</reference>
<evidence type="ECO:0000256" key="1">
    <source>
        <dbReference type="PROSITE-ProRule" id="PRU00042"/>
    </source>
</evidence>
<feature type="region of interest" description="Disordered" evidence="2">
    <location>
        <begin position="231"/>
        <end position="258"/>
    </location>
</feature>
<name>A0A0D3J288_EMIH1</name>
<dbReference type="PROSITE" id="PS50157">
    <property type="entry name" value="ZINC_FINGER_C2H2_2"/>
    <property type="match status" value="1"/>
</dbReference>
<feature type="compositionally biased region" description="Low complexity" evidence="2">
    <location>
        <begin position="294"/>
        <end position="311"/>
    </location>
</feature>
<dbReference type="Proteomes" id="UP000013827">
    <property type="component" value="Unassembled WGS sequence"/>
</dbReference>
<evidence type="ECO:0000313" key="5">
    <source>
        <dbReference type="Proteomes" id="UP000013827"/>
    </source>
</evidence>
<reference evidence="4" key="2">
    <citation type="submission" date="2024-10" db="UniProtKB">
        <authorList>
            <consortium name="EnsemblProtists"/>
        </authorList>
    </citation>
    <scope>IDENTIFICATION</scope>
</reference>
<keyword evidence="1" id="KW-0863">Zinc-finger</keyword>
<feature type="region of interest" description="Disordered" evidence="2">
    <location>
        <begin position="518"/>
        <end position="556"/>
    </location>
</feature>
<dbReference type="HOGENOM" id="CLU_478553_0_0_1"/>
<organism evidence="4 5">
    <name type="scientific">Emiliania huxleyi (strain CCMP1516)</name>
    <dbReference type="NCBI Taxonomy" id="280463"/>
    <lineage>
        <taxon>Eukaryota</taxon>
        <taxon>Haptista</taxon>
        <taxon>Haptophyta</taxon>
        <taxon>Prymnesiophyceae</taxon>
        <taxon>Isochrysidales</taxon>
        <taxon>Noelaerhabdaceae</taxon>
        <taxon>Emiliania</taxon>
    </lineage>
</organism>
<keyword evidence="1" id="KW-0479">Metal-binding</keyword>
<dbReference type="EnsemblProtists" id="EOD17623">
    <property type="protein sequence ID" value="EOD17623"/>
    <property type="gene ID" value="EMIHUDRAFT_243924"/>
</dbReference>
<proteinExistence type="predicted"/>
<dbReference type="RefSeq" id="XP_005770052.1">
    <property type="nucleotide sequence ID" value="XM_005769995.1"/>
</dbReference>
<dbReference type="KEGG" id="ehx:EMIHUDRAFT_243924"/>
<protein>
    <recommendedName>
        <fullName evidence="3">C2H2-type domain-containing protein</fullName>
    </recommendedName>
</protein>
<dbReference type="GeneID" id="17263772"/>